<dbReference type="EMBL" id="JPFT01000007">
    <property type="protein sequence ID" value="KEQ32195.1"/>
    <property type="molecule type" value="Genomic_DNA"/>
</dbReference>
<keyword evidence="1" id="KW-0472">Membrane</keyword>
<accession>A0A081PNC2</accession>
<dbReference type="PATRIC" id="fig|28037.99.peg.1354"/>
<keyword evidence="1" id="KW-0812">Transmembrane</keyword>
<keyword evidence="1" id="KW-1133">Transmembrane helix</keyword>
<comment type="caution">
    <text evidence="2">The sequence shown here is derived from an EMBL/GenBank/DDBJ whole genome shotgun (WGS) entry which is preliminary data.</text>
</comment>
<dbReference type="Proteomes" id="UP000028093">
    <property type="component" value="Unassembled WGS sequence"/>
</dbReference>
<evidence type="ECO:0000313" key="3">
    <source>
        <dbReference type="Proteomes" id="UP000028093"/>
    </source>
</evidence>
<dbReference type="AlphaFoldDB" id="A0A081PNC2"/>
<proteinExistence type="predicted"/>
<protein>
    <submittedName>
        <fullName evidence="2">Putative membrane protein</fullName>
    </submittedName>
</protein>
<name>A0A081PNC2_STRMT</name>
<feature type="transmembrane region" description="Helical" evidence="1">
    <location>
        <begin position="12"/>
        <end position="30"/>
    </location>
</feature>
<feature type="transmembrane region" description="Helical" evidence="1">
    <location>
        <begin position="36"/>
        <end position="55"/>
    </location>
</feature>
<feature type="transmembrane region" description="Helical" evidence="1">
    <location>
        <begin position="76"/>
        <end position="101"/>
    </location>
</feature>
<evidence type="ECO:0000313" key="2">
    <source>
        <dbReference type="EMBL" id="KEQ32195.1"/>
    </source>
</evidence>
<evidence type="ECO:0000256" key="1">
    <source>
        <dbReference type="SAM" id="Phobius"/>
    </source>
</evidence>
<organism evidence="2 3">
    <name type="scientific">Streptococcus mitis</name>
    <dbReference type="NCBI Taxonomy" id="28037"/>
    <lineage>
        <taxon>Bacteria</taxon>
        <taxon>Bacillati</taxon>
        <taxon>Bacillota</taxon>
        <taxon>Bacilli</taxon>
        <taxon>Lactobacillales</taxon>
        <taxon>Streptococcaceae</taxon>
        <taxon>Streptococcus</taxon>
        <taxon>Streptococcus mitis group</taxon>
    </lineage>
</organism>
<reference evidence="2 3" key="1">
    <citation type="submission" date="2014-05" db="EMBL/GenBank/DDBJ databases">
        <authorList>
            <person name="Daugherty S.C."/>
            <person name="Tallon L.J."/>
            <person name="Sadzewicz L."/>
            <person name="Kilian M."/>
            <person name="Tettelin H."/>
        </authorList>
    </citation>
    <scope>NUCLEOTIDE SEQUENCE [LARGE SCALE GENOMIC DNA]</scope>
    <source>
        <strain evidence="2 3">SK1126</strain>
    </source>
</reference>
<sequence>MKKIIFIKTIQLLVIDGIMLAFLTFTFKGGLTWNWILIYSGWLIFFHPVLLTYLSNQLCDHFSQLYSQIRPRFWHFALQILLWDSLMILSLICLSGIPLFLQGTLLILGHLIPSYHISQSLKRDFPKAYQEQISFWSIL</sequence>
<gene>
    <name evidence="2" type="ORF">SK1126_1442</name>
</gene>
<dbReference type="RefSeq" id="WP_080709542.1">
    <property type="nucleotide sequence ID" value="NZ_JPFT01000007.1"/>
</dbReference>